<dbReference type="EMBL" id="GGMR01013925">
    <property type="protein sequence ID" value="MBY26544.1"/>
    <property type="molecule type" value="Transcribed_RNA"/>
</dbReference>
<accession>A0A2S2PAY1</accession>
<gene>
    <name evidence="1" type="ORF">g.27218</name>
</gene>
<proteinExistence type="predicted"/>
<evidence type="ECO:0000313" key="1">
    <source>
        <dbReference type="EMBL" id="MBY26544.1"/>
    </source>
</evidence>
<dbReference type="AlphaFoldDB" id="A0A2S2PAY1"/>
<reference evidence="1" key="1">
    <citation type="submission" date="2018-04" db="EMBL/GenBank/DDBJ databases">
        <title>Transcriptome of Schizaphis graminum biotype I.</title>
        <authorList>
            <person name="Scully E.D."/>
            <person name="Geib S.M."/>
            <person name="Palmer N.A."/>
            <person name="Koch K."/>
            <person name="Bradshaw J."/>
            <person name="Heng-Moss T."/>
            <person name="Sarath G."/>
        </authorList>
    </citation>
    <scope>NUCLEOTIDE SEQUENCE</scope>
</reference>
<sequence>MNPSMEQNYDNIRTVVPAVSSTVASYQVSIQNAVSSPNDVTFSRPRPLMNAFHMMENENFSSNGSSMSSLMPVSTPPNYTYSKSNEQLTEEATHPYVSKTFMDLDDSNALIYNQNPTLVSSLTGTSVEETQPISTIQNIIAENSCGEVSYLDITPLTAPKIPGLNQKTRIEECDTVQRYQLFNSKYTINKYCRT</sequence>
<organism evidence="1">
    <name type="scientific">Schizaphis graminum</name>
    <name type="common">Green bug aphid</name>
    <dbReference type="NCBI Taxonomy" id="13262"/>
    <lineage>
        <taxon>Eukaryota</taxon>
        <taxon>Metazoa</taxon>
        <taxon>Ecdysozoa</taxon>
        <taxon>Arthropoda</taxon>
        <taxon>Hexapoda</taxon>
        <taxon>Insecta</taxon>
        <taxon>Pterygota</taxon>
        <taxon>Neoptera</taxon>
        <taxon>Paraneoptera</taxon>
        <taxon>Hemiptera</taxon>
        <taxon>Sternorrhyncha</taxon>
        <taxon>Aphidomorpha</taxon>
        <taxon>Aphidoidea</taxon>
        <taxon>Aphididae</taxon>
        <taxon>Aphidini</taxon>
        <taxon>Schizaphis</taxon>
    </lineage>
</organism>
<protein>
    <submittedName>
        <fullName evidence="1">Uncharacterized protein</fullName>
    </submittedName>
</protein>
<name>A0A2S2PAY1_SCHGA</name>